<dbReference type="Pfam" id="PF09299">
    <property type="entry name" value="Mu-transpos_C"/>
    <property type="match status" value="1"/>
</dbReference>
<feature type="domain" description="Transposase-like Mu C-terminal" evidence="2">
    <location>
        <begin position="75"/>
        <end position="129"/>
    </location>
</feature>
<name>A0A7R7JHU0_9MYCO</name>
<feature type="compositionally biased region" description="Basic and acidic residues" evidence="1">
    <location>
        <begin position="206"/>
        <end position="215"/>
    </location>
</feature>
<organism evidence="3 4">
    <name type="scientific">Mycobacterium heckeshornense</name>
    <dbReference type="NCBI Taxonomy" id="110505"/>
    <lineage>
        <taxon>Bacteria</taxon>
        <taxon>Bacillati</taxon>
        <taxon>Actinomycetota</taxon>
        <taxon>Actinomycetes</taxon>
        <taxon>Mycobacteriales</taxon>
        <taxon>Mycobacteriaceae</taxon>
        <taxon>Mycobacterium</taxon>
    </lineage>
</organism>
<reference evidence="3 4" key="1">
    <citation type="submission" date="2020-12" db="EMBL/GenBank/DDBJ databases">
        <title>Complete genome sequence of Mycobacterium heckeshornense JCM 15655T, closely related to a pathogenic non-tuberculous mycobacterial species Mycobacterium xenopi.</title>
        <authorList>
            <person name="Yoshida M."/>
            <person name="Fukano H."/>
            <person name="Asakura T."/>
            <person name="Suzuki M."/>
            <person name="Hoshino Y."/>
        </authorList>
    </citation>
    <scope>NUCLEOTIDE SEQUENCE [LARGE SCALE GENOMIC DNA]</scope>
    <source>
        <strain evidence="3 4">JCM 15655</strain>
    </source>
</reference>
<gene>
    <name evidence="3" type="ORF">MHEC_26490</name>
</gene>
<proteinExistence type="predicted"/>
<dbReference type="Proteomes" id="UP000595446">
    <property type="component" value="Chromosome"/>
</dbReference>
<accession>A0A7R7JHU0</accession>
<evidence type="ECO:0000256" key="1">
    <source>
        <dbReference type="SAM" id="MobiDB-lite"/>
    </source>
</evidence>
<evidence type="ECO:0000259" key="2">
    <source>
        <dbReference type="Pfam" id="PF09299"/>
    </source>
</evidence>
<evidence type="ECO:0000313" key="4">
    <source>
        <dbReference type="Proteomes" id="UP000595446"/>
    </source>
</evidence>
<keyword evidence="4" id="KW-1185">Reference proteome</keyword>
<dbReference type="PANTHER" id="PTHR35004:SF6">
    <property type="entry name" value="TRANSPOSASE"/>
    <property type="match status" value="1"/>
</dbReference>
<sequence>MEVTDTSTEDLAAAGVDHATALLELNRLFVAWVETEYHRRTHTETGQSPLDRWEAGWDRLGRTPAMPTADDLTEAFLWSEYRVVTKTATVSLHANTYQVDAALVGRKVELVFSPFDLETVEVRYRDKSFGKALPHSISRHTHPKAKPETPELEPPAATGIDYLALTAAAHHEQLRRDERIGYHALYGQDSEIAGQLSLDDLAPSGDADHDGEVSA</sequence>
<dbReference type="InterPro" id="IPR015378">
    <property type="entry name" value="Transposase-like_Mu_C"/>
</dbReference>
<dbReference type="AlphaFoldDB" id="A0A7R7JHU0"/>
<dbReference type="EMBL" id="AP024237">
    <property type="protein sequence ID" value="BCO36216.1"/>
    <property type="molecule type" value="Genomic_DNA"/>
</dbReference>
<protein>
    <recommendedName>
        <fullName evidence="2">Transposase-like Mu C-terminal domain-containing protein</fullName>
    </recommendedName>
</protein>
<evidence type="ECO:0000313" key="3">
    <source>
        <dbReference type="EMBL" id="BCO36216.1"/>
    </source>
</evidence>
<dbReference type="PANTHER" id="PTHR35004">
    <property type="entry name" value="TRANSPOSASE RV3428C-RELATED"/>
    <property type="match status" value="1"/>
</dbReference>
<feature type="region of interest" description="Disordered" evidence="1">
    <location>
        <begin position="196"/>
        <end position="215"/>
    </location>
</feature>